<evidence type="ECO:0000256" key="5">
    <source>
        <dbReference type="ARBA" id="ARBA00022989"/>
    </source>
</evidence>
<dbReference type="SUPFAM" id="SSF82861">
    <property type="entry name" value="Mechanosensitive channel protein MscS (YggB), transmembrane region"/>
    <property type="match status" value="1"/>
</dbReference>
<evidence type="ECO:0000256" key="1">
    <source>
        <dbReference type="ARBA" id="ARBA00004651"/>
    </source>
</evidence>
<evidence type="ECO:0000259" key="9">
    <source>
        <dbReference type="Pfam" id="PF21082"/>
    </source>
</evidence>
<reference evidence="10 11" key="1">
    <citation type="submission" date="2020-11" db="EMBL/GenBank/DDBJ databases">
        <title>Draft genome sequencing of a Lachnospiraceae strain isolated from anoxic soil subjected to BSD treatment.</title>
        <authorList>
            <person name="Uek A."/>
            <person name="Tonouchi A."/>
        </authorList>
    </citation>
    <scope>NUCLEOTIDE SEQUENCE [LARGE SCALE GENOMIC DNA]</scope>
    <source>
        <strain evidence="10 11">TB5</strain>
    </source>
</reference>
<dbReference type="GO" id="GO:0005886">
    <property type="term" value="C:plasma membrane"/>
    <property type="evidence" value="ECO:0007669"/>
    <property type="project" value="UniProtKB-SubCell"/>
</dbReference>
<dbReference type="InterPro" id="IPR023408">
    <property type="entry name" value="MscS_beta-dom_sf"/>
</dbReference>
<comment type="subcellular location">
    <subcellularLocation>
        <location evidence="1">Cell membrane</location>
        <topology evidence="1">Multi-pass membrane protein</topology>
    </subcellularLocation>
</comment>
<keyword evidence="6 7" id="KW-0472">Membrane</keyword>
<sequence length="320" mass="35977">MFYNLGIRVLGETKGTETTKVITEQTTDFVTRIEKMIPDNLLEITIIFGLKIIFSLLVWYIGNKIVKLLMKLFEHSLERAQIEISVSQFLKALVRIGLKAMLLIIIFFVILGIKSTSFVALVGSAGLTLGLALQGSLSNFAGGVLILIVKPFKVGDYIIEKNANNEGTVTAIDIFYTKLLTIDNKMVVIPNGALSNSSIINVTNEAVRRLDINVLVNYSENIDKVKGILSDIACQNEMVLKDHDILVFVNSFDPSAINIGMRAWVMQENYYLLKWEMLEKIKKAFDENNITIPFDQLDVNIRDRATNQMVLDNILESKDH</sequence>
<dbReference type="InterPro" id="IPR006685">
    <property type="entry name" value="MscS_channel_2nd"/>
</dbReference>
<dbReference type="SUPFAM" id="SSF50182">
    <property type="entry name" value="Sm-like ribonucleoproteins"/>
    <property type="match status" value="1"/>
</dbReference>
<dbReference type="Gene3D" id="3.30.70.100">
    <property type="match status" value="1"/>
</dbReference>
<dbReference type="InterPro" id="IPR049278">
    <property type="entry name" value="MS_channel_C"/>
</dbReference>
<dbReference type="KEGG" id="ahb:bsdtb5_33130"/>
<evidence type="ECO:0000256" key="3">
    <source>
        <dbReference type="ARBA" id="ARBA00022475"/>
    </source>
</evidence>
<protein>
    <submittedName>
        <fullName evidence="10">Mechanosensitive ion channel protein MscS</fullName>
    </submittedName>
</protein>
<feature type="domain" description="Mechanosensitive ion channel MscS" evidence="8">
    <location>
        <begin position="136"/>
        <end position="203"/>
    </location>
</feature>
<dbReference type="InterPro" id="IPR045275">
    <property type="entry name" value="MscS_archaea/bacteria_type"/>
</dbReference>
<name>A0A7R7IFD3_9FIRM</name>
<dbReference type="InterPro" id="IPR011014">
    <property type="entry name" value="MscS_channel_TM-2"/>
</dbReference>
<feature type="transmembrane region" description="Helical" evidence="7">
    <location>
        <begin position="100"/>
        <end position="121"/>
    </location>
</feature>
<evidence type="ECO:0000256" key="2">
    <source>
        <dbReference type="ARBA" id="ARBA00008017"/>
    </source>
</evidence>
<evidence type="ECO:0000256" key="6">
    <source>
        <dbReference type="ARBA" id="ARBA00023136"/>
    </source>
</evidence>
<dbReference type="GO" id="GO:0008381">
    <property type="term" value="F:mechanosensitive monoatomic ion channel activity"/>
    <property type="evidence" value="ECO:0007669"/>
    <property type="project" value="InterPro"/>
</dbReference>
<dbReference type="InterPro" id="IPR006686">
    <property type="entry name" value="MscS_channel_CS"/>
</dbReference>
<dbReference type="AlphaFoldDB" id="A0A7R7IFD3"/>
<keyword evidence="3" id="KW-1003">Cell membrane</keyword>
<evidence type="ECO:0000313" key="11">
    <source>
        <dbReference type="Proteomes" id="UP000595897"/>
    </source>
</evidence>
<dbReference type="PANTHER" id="PTHR30221:SF1">
    <property type="entry name" value="SMALL-CONDUCTANCE MECHANOSENSITIVE CHANNEL"/>
    <property type="match status" value="1"/>
</dbReference>
<proteinExistence type="inferred from homology"/>
<keyword evidence="4 7" id="KW-0812">Transmembrane</keyword>
<dbReference type="RefSeq" id="WP_271713101.1">
    <property type="nucleotide sequence ID" value="NZ_AP024169.1"/>
</dbReference>
<keyword evidence="11" id="KW-1185">Reference proteome</keyword>
<dbReference type="PANTHER" id="PTHR30221">
    <property type="entry name" value="SMALL-CONDUCTANCE MECHANOSENSITIVE CHANNEL"/>
    <property type="match status" value="1"/>
</dbReference>
<dbReference type="Pfam" id="PF21082">
    <property type="entry name" value="MS_channel_3rd"/>
    <property type="match status" value="1"/>
</dbReference>
<dbReference type="EMBL" id="AP024169">
    <property type="protein sequence ID" value="BCN32018.1"/>
    <property type="molecule type" value="Genomic_DNA"/>
</dbReference>
<dbReference type="Proteomes" id="UP000595897">
    <property type="component" value="Chromosome"/>
</dbReference>
<evidence type="ECO:0000256" key="7">
    <source>
        <dbReference type="SAM" id="Phobius"/>
    </source>
</evidence>
<gene>
    <name evidence="10" type="ORF">bsdtb5_33130</name>
</gene>
<evidence type="ECO:0000313" key="10">
    <source>
        <dbReference type="EMBL" id="BCN32018.1"/>
    </source>
</evidence>
<keyword evidence="5 7" id="KW-1133">Transmembrane helix</keyword>
<accession>A0A7R7IFD3</accession>
<dbReference type="PROSITE" id="PS01246">
    <property type="entry name" value="UPF0003"/>
    <property type="match status" value="1"/>
</dbReference>
<feature type="transmembrane region" description="Helical" evidence="7">
    <location>
        <begin position="44"/>
        <end position="62"/>
    </location>
</feature>
<evidence type="ECO:0000259" key="8">
    <source>
        <dbReference type="Pfam" id="PF00924"/>
    </source>
</evidence>
<feature type="domain" description="Mechanosensitive ion channel MscS C-terminal" evidence="9">
    <location>
        <begin position="212"/>
        <end position="292"/>
    </location>
</feature>
<dbReference type="Gene3D" id="2.30.30.60">
    <property type="match status" value="1"/>
</dbReference>
<feature type="transmembrane region" description="Helical" evidence="7">
    <location>
        <begin position="127"/>
        <end position="149"/>
    </location>
</feature>
<dbReference type="InterPro" id="IPR011066">
    <property type="entry name" value="MscS_channel_C_sf"/>
</dbReference>
<dbReference type="Pfam" id="PF00924">
    <property type="entry name" value="MS_channel_2nd"/>
    <property type="match status" value="1"/>
</dbReference>
<comment type="similarity">
    <text evidence="2">Belongs to the MscS (TC 1.A.23) family.</text>
</comment>
<dbReference type="Gene3D" id="1.10.287.1260">
    <property type="match status" value="1"/>
</dbReference>
<organism evidence="10 11">
    <name type="scientific">Anaeromicropila herbilytica</name>
    <dbReference type="NCBI Taxonomy" id="2785025"/>
    <lineage>
        <taxon>Bacteria</taxon>
        <taxon>Bacillati</taxon>
        <taxon>Bacillota</taxon>
        <taxon>Clostridia</taxon>
        <taxon>Lachnospirales</taxon>
        <taxon>Lachnospiraceae</taxon>
        <taxon>Anaeromicropila</taxon>
    </lineage>
</organism>
<evidence type="ECO:0000256" key="4">
    <source>
        <dbReference type="ARBA" id="ARBA00022692"/>
    </source>
</evidence>
<dbReference type="SUPFAM" id="SSF82689">
    <property type="entry name" value="Mechanosensitive channel protein MscS (YggB), C-terminal domain"/>
    <property type="match status" value="1"/>
</dbReference>
<dbReference type="InterPro" id="IPR010920">
    <property type="entry name" value="LSM_dom_sf"/>
</dbReference>